<dbReference type="NCBIfam" id="NF038180">
    <property type="entry name" value="leader_pinensin"/>
    <property type="match status" value="1"/>
</dbReference>
<dbReference type="InterPro" id="IPR059231">
    <property type="entry name" value="Leader_pinensin"/>
</dbReference>
<evidence type="ECO:0000313" key="2">
    <source>
        <dbReference type="Proteomes" id="UP000798808"/>
    </source>
</evidence>
<accession>A0ABW9RIP9</accession>
<reference evidence="1 2" key="1">
    <citation type="submission" date="2019-02" db="EMBL/GenBank/DDBJ databases">
        <authorList>
            <person name="Goldberg S.R."/>
            <person name="Haltli B.A."/>
            <person name="Correa H."/>
            <person name="Russell K.G."/>
        </authorList>
    </citation>
    <scope>NUCLEOTIDE SEQUENCE [LARGE SCALE GENOMIC DNA]</scope>
    <source>
        <strain evidence="1 2">JCM 16186</strain>
    </source>
</reference>
<protein>
    <submittedName>
        <fullName evidence="1">Uncharacterized protein</fullName>
    </submittedName>
</protein>
<dbReference type="EMBL" id="SMLW01000332">
    <property type="protein sequence ID" value="MTI23933.1"/>
    <property type="molecule type" value="Genomic_DNA"/>
</dbReference>
<gene>
    <name evidence="1" type="ORF">E1163_03110</name>
</gene>
<dbReference type="RefSeq" id="WP_155169368.1">
    <property type="nucleotide sequence ID" value="NZ_BAAAFL010000065.1"/>
</dbReference>
<sequence length="85" mass="9173">MKRKLNLRNLEVKSFVTSLDSHASHTIAGGLANIGGGLDVDKVTLYIGCQSNWQGPCQPSEYMTACQTGHTDCYADKDPDEISGL</sequence>
<dbReference type="Proteomes" id="UP000798808">
    <property type="component" value="Unassembled WGS sequence"/>
</dbReference>
<organism evidence="1 2">
    <name type="scientific">Fulvivirga kasyanovii</name>
    <dbReference type="NCBI Taxonomy" id="396812"/>
    <lineage>
        <taxon>Bacteria</taxon>
        <taxon>Pseudomonadati</taxon>
        <taxon>Bacteroidota</taxon>
        <taxon>Cytophagia</taxon>
        <taxon>Cytophagales</taxon>
        <taxon>Fulvivirgaceae</taxon>
        <taxon>Fulvivirga</taxon>
    </lineage>
</organism>
<evidence type="ECO:0000313" key="1">
    <source>
        <dbReference type="EMBL" id="MTI23933.1"/>
    </source>
</evidence>
<comment type="caution">
    <text evidence="1">The sequence shown here is derived from an EMBL/GenBank/DDBJ whole genome shotgun (WGS) entry which is preliminary data.</text>
</comment>
<keyword evidence="2" id="KW-1185">Reference proteome</keyword>
<name>A0ABW9RIP9_9BACT</name>
<proteinExistence type="predicted"/>